<accession>N1MRI2</accession>
<dbReference type="InterPro" id="IPR029032">
    <property type="entry name" value="AhpD-like"/>
</dbReference>
<keyword evidence="3" id="KW-1185">Reference proteome</keyword>
<dbReference type="SUPFAM" id="SSF69118">
    <property type="entry name" value="AhpD-like"/>
    <property type="match status" value="1"/>
</dbReference>
<dbReference type="AlphaFoldDB" id="N1MRI2"/>
<gene>
    <name evidence="2" type="ORF">EBBID32_37100</name>
</gene>
<evidence type="ECO:0000313" key="2">
    <source>
        <dbReference type="EMBL" id="CCW19344.1"/>
    </source>
</evidence>
<protein>
    <submittedName>
        <fullName evidence="2">Uncharacterized protein</fullName>
    </submittedName>
</protein>
<comment type="caution">
    <text evidence="2">The sequence shown here is derived from an EMBL/GenBank/DDBJ whole genome shotgun (WGS) entry which is preliminary data.</text>
</comment>
<evidence type="ECO:0000313" key="3">
    <source>
        <dbReference type="Proteomes" id="UP000013201"/>
    </source>
</evidence>
<reference evidence="2 3" key="1">
    <citation type="submission" date="2013-03" db="EMBL/GenBank/DDBJ databases">
        <authorList>
            <person name="Le V."/>
        </authorList>
    </citation>
    <scope>NUCLEOTIDE SEQUENCE [LARGE SCALE GENOMIC DNA]</scope>
    <source>
        <strain evidence="2 3">BiD32</strain>
    </source>
</reference>
<organism evidence="2 3">
    <name type="scientific">Sphingobium indicum BiD32</name>
    <dbReference type="NCBI Taxonomy" id="1301087"/>
    <lineage>
        <taxon>Bacteria</taxon>
        <taxon>Pseudomonadati</taxon>
        <taxon>Pseudomonadota</taxon>
        <taxon>Alphaproteobacteria</taxon>
        <taxon>Sphingomonadales</taxon>
        <taxon>Sphingomonadaceae</taxon>
        <taxon>Sphingobium</taxon>
    </lineage>
</organism>
<reference evidence="3" key="2">
    <citation type="submission" date="2013-04" db="EMBL/GenBank/DDBJ databases">
        <title>Bisphenol A degrading Sphingobium sp. strain BiD32.</title>
        <authorList>
            <person name="Nielsen J.L."/>
            <person name="Zhou N.A."/>
            <person name="Kjeldal H."/>
        </authorList>
    </citation>
    <scope>NUCLEOTIDE SEQUENCE [LARGE SCALE GENOMIC DNA]</scope>
    <source>
        <strain evidence="3">BiD32</strain>
    </source>
</reference>
<proteinExistence type="predicted"/>
<dbReference type="Proteomes" id="UP000013201">
    <property type="component" value="Unassembled WGS sequence"/>
</dbReference>
<feature type="region of interest" description="Disordered" evidence="1">
    <location>
        <begin position="1"/>
        <end position="20"/>
    </location>
</feature>
<sequence length="235" mass="26622">MEELSHSSFPLPDPETLDEEEREAFRRVAERSGRFFESFKDGTEYRMTPLFQVLLQSPKLAQIWSSFGDFYQTSEVRGSFSNRDRDIGLLALVPLLTNARTGKIPLSPIWITWAVSSGIAPKDIKAILEERIDDISSEDKQLFEFVRATATGGLTKEMFDALAARWNVKTAVEFISFVTWRIGLLRTIQAHWGIQDLLADNADAYSVLQDYLEGKREAEDYNMSSAWVNAPASQA</sequence>
<evidence type="ECO:0000256" key="1">
    <source>
        <dbReference type="SAM" id="MobiDB-lite"/>
    </source>
</evidence>
<dbReference type="EMBL" id="CAVK010000193">
    <property type="protein sequence ID" value="CCW19344.1"/>
    <property type="molecule type" value="Genomic_DNA"/>
</dbReference>
<name>N1MRI2_9SPHN</name>